<feature type="compositionally biased region" description="Polar residues" evidence="1">
    <location>
        <begin position="169"/>
        <end position="185"/>
    </location>
</feature>
<feature type="region of interest" description="Disordered" evidence="1">
    <location>
        <begin position="88"/>
        <end position="122"/>
    </location>
</feature>
<protein>
    <submittedName>
        <fullName evidence="2">4494_t:CDS:1</fullName>
    </submittedName>
</protein>
<feature type="region of interest" description="Disordered" evidence="1">
    <location>
        <begin position="163"/>
        <end position="210"/>
    </location>
</feature>
<feature type="compositionally biased region" description="Polar residues" evidence="1">
    <location>
        <begin position="27"/>
        <end position="51"/>
    </location>
</feature>
<accession>A0A9N8WL82</accession>
<keyword evidence="3" id="KW-1185">Reference proteome</keyword>
<feature type="compositionally biased region" description="Basic and acidic residues" evidence="1">
    <location>
        <begin position="319"/>
        <end position="328"/>
    </location>
</feature>
<dbReference type="AlphaFoldDB" id="A0A9N8WL82"/>
<dbReference type="OrthoDB" id="2444812at2759"/>
<comment type="caution">
    <text evidence="2">The sequence shown here is derived from an EMBL/GenBank/DDBJ whole genome shotgun (WGS) entry which is preliminary data.</text>
</comment>
<dbReference type="InterPro" id="IPR001202">
    <property type="entry name" value="WW_dom"/>
</dbReference>
<dbReference type="Gene3D" id="2.20.70.10">
    <property type="match status" value="1"/>
</dbReference>
<evidence type="ECO:0000256" key="1">
    <source>
        <dbReference type="SAM" id="MobiDB-lite"/>
    </source>
</evidence>
<feature type="compositionally biased region" description="Gly residues" evidence="1">
    <location>
        <begin position="101"/>
        <end position="112"/>
    </location>
</feature>
<reference evidence="2" key="1">
    <citation type="submission" date="2021-06" db="EMBL/GenBank/DDBJ databases">
        <authorList>
            <person name="Kallberg Y."/>
            <person name="Tangrot J."/>
            <person name="Rosling A."/>
        </authorList>
    </citation>
    <scope>NUCLEOTIDE SEQUENCE</scope>
    <source>
        <strain evidence="2">MT106</strain>
    </source>
</reference>
<dbReference type="Proteomes" id="UP000789831">
    <property type="component" value="Unassembled WGS sequence"/>
</dbReference>
<sequence length="352" mass="38569">MSNSKELVDEQEEPVTQSQKTSDNEINDSVSTGDAATPAVTSSQDNQGSENQDSEIDADKNPLSPEDDIWDESAQAYYYWNTVTNETTWHVPSSSSSELIDGGGEENGGGEGNNNENAVNINVSDQNLINNNYGTGDHNSDEEPLINPLDSLLDKIDNEVKSKLDGGSKFSSSEASDVTSTTETASPPSYTLNTTSTSSTTTSTTLPNYSSQYHYTDPSLSLTDHTAATTAENMSDYNAFIAQHGNSSTEYTLQARFNSRTGRFQRDPTLNPERFSADSKAVRQMSYFFDYEQFSLERGVKRLKQQGGGGGGGNGNGSEKSKKIGKRELEILKQRKKEKKEMKKRAWLMGDD</sequence>
<organism evidence="2 3">
    <name type="scientific">Ambispora gerdemannii</name>
    <dbReference type="NCBI Taxonomy" id="144530"/>
    <lineage>
        <taxon>Eukaryota</taxon>
        <taxon>Fungi</taxon>
        <taxon>Fungi incertae sedis</taxon>
        <taxon>Mucoromycota</taxon>
        <taxon>Glomeromycotina</taxon>
        <taxon>Glomeromycetes</taxon>
        <taxon>Archaeosporales</taxon>
        <taxon>Ambisporaceae</taxon>
        <taxon>Ambispora</taxon>
    </lineage>
</organism>
<feature type="region of interest" description="Disordered" evidence="1">
    <location>
        <begin position="1"/>
        <end position="69"/>
    </location>
</feature>
<feature type="compositionally biased region" description="Polar residues" evidence="1">
    <location>
        <begin position="88"/>
        <end position="98"/>
    </location>
</feature>
<feature type="compositionally biased region" description="Low complexity" evidence="1">
    <location>
        <begin position="186"/>
        <end position="210"/>
    </location>
</feature>
<feature type="compositionally biased region" description="Gly residues" evidence="1">
    <location>
        <begin position="306"/>
        <end position="316"/>
    </location>
</feature>
<gene>
    <name evidence="2" type="ORF">AGERDE_LOCUS3872</name>
</gene>
<proteinExistence type="predicted"/>
<evidence type="ECO:0000313" key="3">
    <source>
        <dbReference type="Proteomes" id="UP000789831"/>
    </source>
</evidence>
<feature type="region of interest" description="Disordered" evidence="1">
    <location>
        <begin position="303"/>
        <end position="328"/>
    </location>
</feature>
<dbReference type="CDD" id="cd00201">
    <property type="entry name" value="WW"/>
    <property type="match status" value="1"/>
</dbReference>
<dbReference type="EMBL" id="CAJVPL010000408">
    <property type="protein sequence ID" value="CAG8493420.1"/>
    <property type="molecule type" value="Genomic_DNA"/>
</dbReference>
<name>A0A9N8WL82_9GLOM</name>
<evidence type="ECO:0000313" key="2">
    <source>
        <dbReference type="EMBL" id="CAG8493420.1"/>
    </source>
</evidence>